<feature type="transmembrane region" description="Helical" evidence="1">
    <location>
        <begin position="20"/>
        <end position="43"/>
    </location>
</feature>
<keyword evidence="1" id="KW-1133">Transmembrane helix</keyword>
<reference evidence="2" key="1">
    <citation type="submission" date="2020-05" db="EMBL/GenBank/DDBJ databases">
        <authorList>
            <person name="Chiriac C."/>
            <person name="Salcher M."/>
            <person name="Ghai R."/>
            <person name="Kavagutti S V."/>
        </authorList>
    </citation>
    <scope>NUCLEOTIDE SEQUENCE</scope>
</reference>
<keyword evidence="1" id="KW-0812">Transmembrane</keyword>
<keyword evidence="1" id="KW-0472">Membrane</keyword>
<protein>
    <submittedName>
        <fullName evidence="2">Unannotated protein</fullName>
    </submittedName>
</protein>
<dbReference type="AlphaFoldDB" id="A0A6J6EQL8"/>
<dbReference type="EMBL" id="CAEZTP010000060">
    <property type="protein sequence ID" value="CAB4575188.1"/>
    <property type="molecule type" value="Genomic_DNA"/>
</dbReference>
<evidence type="ECO:0000313" key="2">
    <source>
        <dbReference type="EMBL" id="CAB4575188.1"/>
    </source>
</evidence>
<evidence type="ECO:0000256" key="1">
    <source>
        <dbReference type="SAM" id="Phobius"/>
    </source>
</evidence>
<name>A0A6J6EQL8_9ZZZZ</name>
<accession>A0A6J6EQL8</accession>
<organism evidence="2">
    <name type="scientific">freshwater metagenome</name>
    <dbReference type="NCBI Taxonomy" id="449393"/>
    <lineage>
        <taxon>unclassified sequences</taxon>
        <taxon>metagenomes</taxon>
        <taxon>ecological metagenomes</taxon>
    </lineage>
</organism>
<proteinExistence type="predicted"/>
<sequence length="44" mass="4478">MYAFAAKRPIVLCASTTDAAVSAASFAAAFAILVATANSSWALR</sequence>
<gene>
    <name evidence="2" type="ORF">UFOPK1698_00790</name>
</gene>